<gene>
    <name evidence="6" type="ORF">DCW74_15950</name>
</gene>
<organism evidence="6 7">
    <name type="scientific">Alteromonas australica</name>
    <dbReference type="NCBI Taxonomy" id="589873"/>
    <lineage>
        <taxon>Bacteria</taxon>
        <taxon>Pseudomonadati</taxon>
        <taxon>Pseudomonadota</taxon>
        <taxon>Gammaproteobacteria</taxon>
        <taxon>Alteromonadales</taxon>
        <taxon>Alteromonadaceae</taxon>
        <taxon>Alteromonas/Salinimonas group</taxon>
        <taxon>Alteromonas</taxon>
    </lineage>
</organism>
<protein>
    <recommendedName>
        <fullName evidence="2">histidine kinase</fullName>
        <ecNumber evidence="2">2.7.13.3</ecNumber>
    </recommendedName>
</protein>
<feature type="region of interest" description="Disordered" evidence="5">
    <location>
        <begin position="38"/>
        <end position="63"/>
    </location>
</feature>
<dbReference type="InterPro" id="IPR036097">
    <property type="entry name" value="HisK_dim/P_sf"/>
</dbReference>
<comment type="caution">
    <text evidence="6">The sequence shown here is derived from an EMBL/GenBank/DDBJ whole genome shotgun (WGS) entry which is preliminary data.</text>
</comment>
<dbReference type="EC" id="2.7.13.3" evidence="2"/>
<accession>A0A350P7F1</accession>
<evidence type="ECO:0000256" key="4">
    <source>
        <dbReference type="ARBA" id="ARBA00023012"/>
    </source>
</evidence>
<dbReference type="GO" id="GO:0000155">
    <property type="term" value="F:phosphorelay sensor kinase activity"/>
    <property type="evidence" value="ECO:0007669"/>
    <property type="project" value="InterPro"/>
</dbReference>
<evidence type="ECO:0000313" key="6">
    <source>
        <dbReference type="EMBL" id="HAW77218.1"/>
    </source>
</evidence>
<keyword evidence="4" id="KW-0902">Two-component regulatory system</keyword>
<feature type="non-terminal residue" evidence="6">
    <location>
        <position position="1"/>
    </location>
</feature>
<dbReference type="PANTHER" id="PTHR45339">
    <property type="entry name" value="HYBRID SIGNAL TRANSDUCTION HISTIDINE KINASE J"/>
    <property type="match status" value="1"/>
</dbReference>
<evidence type="ECO:0000256" key="1">
    <source>
        <dbReference type="ARBA" id="ARBA00000085"/>
    </source>
</evidence>
<dbReference type="AlphaFoldDB" id="A0A350P7F1"/>
<dbReference type="EMBL" id="DNAN01000562">
    <property type="protein sequence ID" value="HAW77218.1"/>
    <property type="molecule type" value="Genomic_DNA"/>
</dbReference>
<evidence type="ECO:0000313" key="7">
    <source>
        <dbReference type="Proteomes" id="UP000263517"/>
    </source>
</evidence>
<dbReference type="InterPro" id="IPR003661">
    <property type="entry name" value="HisK_dim/P_dom"/>
</dbReference>
<dbReference type="Proteomes" id="UP000263517">
    <property type="component" value="Unassembled WGS sequence"/>
</dbReference>
<dbReference type="PANTHER" id="PTHR45339:SF1">
    <property type="entry name" value="HYBRID SIGNAL TRANSDUCTION HISTIDINE KINASE J"/>
    <property type="match status" value="1"/>
</dbReference>
<keyword evidence="3" id="KW-0597">Phosphoprotein</keyword>
<evidence type="ECO:0000256" key="5">
    <source>
        <dbReference type="SAM" id="MobiDB-lite"/>
    </source>
</evidence>
<dbReference type="Gene3D" id="1.10.287.130">
    <property type="match status" value="1"/>
</dbReference>
<evidence type="ECO:0000256" key="2">
    <source>
        <dbReference type="ARBA" id="ARBA00012438"/>
    </source>
</evidence>
<proteinExistence type="predicted"/>
<dbReference type="SUPFAM" id="SSF47384">
    <property type="entry name" value="Homodimeric domain of signal transducing histidine kinase"/>
    <property type="match status" value="1"/>
</dbReference>
<evidence type="ECO:0000256" key="3">
    <source>
        <dbReference type="ARBA" id="ARBA00022553"/>
    </source>
</evidence>
<sequence>VGRAVRENSDTHSLKMFGIHLDVNTAKAMETALKEAKEKAESATQAKSDFLSNMSHEIRTPMN</sequence>
<comment type="catalytic activity">
    <reaction evidence="1">
        <text>ATP + protein L-histidine = ADP + protein N-phospho-L-histidine.</text>
        <dbReference type="EC" id="2.7.13.3"/>
    </reaction>
</comment>
<dbReference type="CDD" id="cd00082">
    <property type="entry name" value="HisKA"/>
    <property type="match status" value="1"/>
</dbReference>
<name>A0A350P7F1_9ALTE</name>
<reference evidence="6 7" key="1">
    <citation type="journal article" date="2018" name="Nat. Biotechnol.">
        <title>A standardized bacterial taxonomy based on genome phylogeny substantially revises the tree of life.</title>
        <authorList>
            <person name="Parks D.H."/>
            <person name="Chuvochina M."/>
            <person name="Waite D.W."/>
            <person name="Rinke C."/>
            <person name="Skarshewski A."/>
            <person name="Chaumeil P.A."/>
            <person name="Hugenholtz P."/>
        </authorList>
    </citation>
    <scope>NUCLEOTIDE SEQUENCE [LARGE SCALE GENOMIC DNA]</scope>
    <source>
        <strain evidence="6">UBA11978</strain>
    </source>
</reference>
<feature type="non-terminal residue" evidence="6">
    <location>
        <position position="63"/>
    </location>
</feature>